<sequence length="323" mass="34259">MVSRTFLAGALAALSARVVIAGPCRPISSSAAEVSYSSAATDPASATLVSSSSETPSTETLSTETETLETSLTVPTTDGTTSTVIEQAITTTTDDFTTTELATSDATSYQTTETTIIDSEPTSASETTTTTAETTTSEAAAVPSTFKLISEGGNSDGSALKGLPGPGYGLYFGNKPRFVAIDAIFTYDEQTSQLSFLGQKLCVYRDEYSWNAQVAVCSPEDRYAPLLCEKPTTGELKCRMPGSQCDQEEQCPPEIPDCTDTPAIPVCGPTGEEWSQFYVRSSGGMSYDLYFGIEDASAEQLAELEFQSTSLQILRVDDTIINT</sequence>
<reference evidence="3" key="1">
    <citation type="submission" date="2021-05" db="EMBL/GenBank/DDBJ databases">
        <authorList>
            <person name="Khan N."/>
        </authorList>
    </citation>
    <scope>NUCLEOTIDE SEQUENCE</scope>
</reference>
<evidence type="ECO:0000313" key="4">
    <source>
        <dbReference type="Proteomes" id="UP000693738"/>
    </source>
</evidence>
<feature type="region of interest" description="Disordered" evidence="1">
    <location>
        <begin position="46"/>
        <end position="67"/>
    </location>
</feature>
<protein>
    <submittedName>
        <fullName evidence="3">Uncharacterized protein</fullName>
    </submittedName>
</protein>
<feature type="compositionally biased region" description="Polar residues" evidence="1">
    <location>
        <begin position="104"/>
        <end position="117"/>
    </location>
</feature>
<dbReference type="Proteomes" id="UP000693738">
    <property type="component" value="Unassembled WGS sequence"/>
</dbReference>
<name>A0A8J2NPV9_FUSEQ</name>
<gene>
    <name evidence="3" type="ORF">FEQUK3_LOCUS11810</name>
</gene>
<organism evidence="3 4">
    <name type="scientific">Fusarium equiseti</name>
    <name type="common">Fusarium scirpi</name>
    <dbReference type="NCBI Taxonomy" id="61235"/>
    <lineage>
        <taxon>Eukaryota</taxon>
        <taxon>Fungi</taxon>
        <taxon>Dikarya</taxon>
        <taxon>Ascomycota</taxon>
        <taxon>Pezizomycotina</taxon>
        <taxon>Sordariomycetes</taxon>
        <taxon>Hypocreomycetidae</taxon>
        <taxon>Hypocreales</taxon>
        <taxon>Nectriaceae</taxon>
        <taxon>Fusarium</taxon>
        <taxon>Fusarium incarnatum-equiseti species complex</taxon>
    </lineage>
</organism>
<keyword evidence="2" id="KW-0732">Signal</keyword>
<accession>A0A8J2NPV9</accession>
<feature type="chain" id="PRO_5035262358" evidence="2">
    <location>
        <begin position="22"/>
        <end position="323"/>
    </location>
</feature>
<feature type="signal peptide" evidence="2">
    <location>
        <begin position="1"/>
        <end position="21"/>
    </location>
</feature>
<proteinExistence type="predicted"/>
<feature type="compositionally biased region" description="Low complexity" evidence="1">
    <location>
        <begin position="119"/>
        <end position="136"/>
    </location>
</feature>
<evidence type="ECO:0000313" key="3">
    <source>
        <dbReference type="EMBL" id="CAG7566075.1"/>
    </source>
</evidence>
<feature type="compositionally biased region" description="Low complexity" evidence="1">
    <location>
        <begin position="47"/>
        <end position="67"/>
    </location>
</feature>
<dbReference type="AlphaFoldDB" id="A0A8J2NPV9"/>
<dbReference type="EMBL" id="CAJSTJ010000195">
    <property type="protein sequence ID" value="CAG7566075.1"/>
    <property type="molecule type" value="Genomic_DNA"/>
</dbReference>
<evidence type="ECO:0000256" key="1">
    <source>
        <dbReference type="SAM" id="MobiDB-lite"/>
    </source>
</evidence>
<feature type="region of interest" description="Disordered" evidence="1">
    <location>
        <begin position="104"/>
        <end position="136"/>
    </location>
</feature>
<comment type="caution">
    <text evidence="3">The sequence shown here is derived from an EMBL/GenBank/DDBJ whole genome shotgun (WGS) entry which is preliminary data.</text>
</comment>
<evidence type="ECO:0000256" key="2">
    <source>
        <dbReference type="SAM" id="SignalP"/>
    </source>
</evidence>